<dbReference type="EMBL" id="BAABHM010000002">
    <property type="protein sequence ID" value="GAA4687519.1"/>
    <property type="molecule type" value="Genomic_DNA"/>
</dbReference>
<evidence type="ECO:0000313" key="1">
    <source>
        <dbReference type="EMBL" id="GAA4687519.1"/>
    </source>
</evidence>
<protein>
    <recommendedName>
        <fullName evidence="3">Pyrroloquinoline-quinone binding quinoprotein</fullName>
    </recommendedName>
</protein>
<dbReference type="RefSeq" id="WP_253875586.1">
    <property type="nucleotide sequence ID" value="NZ_BAABHM010000002.1"/>
</dbReference>
<name>A0ABP8WDM1_9MICO</name>
<dbReference type="InterPro" id="IPR015943">
    <property type="entry name" value="WD40/YVTN_repeat-like_dom_sf"/>
</dbReference>
<keyword evidence="2" id="KW-1185">Reference proteome</keyword>
<sequence>MRRRRTARAGVAAVVVVVVALAGCGATEPEPVRQPRALEEGLPEVDRSGLRLPSSFEEQRVVDPGWETTSEYADGVFLGAREQNGVLEFTAVDVQGEVLWAAQRPVSCSGFTVTTGIDGRALAILTDTETTSDALAGVTATAYDLTTGHQVWGPVHVPGPSQGPGAVFAAPPDGPMGDTGPRTALDPATGRISGAESDGAGERILGEYRGTLLVVDEDALVARDSAGEHDLWRISLAEYGWTAASLGPSSSLSPGDGLALIKTSGSTQALIDLDKGTVLSDTALDAAVDVASNTLVVLDDVGLHAYDAGHERLWSSSVAPETTIAALGGVFLYLREGGNVRVHNVLTGDVAQAYDPEGRGPITVPTQITSNGAAMLGDGRRHLLATIGNAPTTDRSSL</sequence>
<dbReference type="Gene3D" id="2.130.10.10">
    <property type="entry name" value="YVTN repeat-like/Quinoprotein amine dehydrogenase"/>
    <property type="match status" value="1"/>
</dbReference>
<evidence type="ECO:0008006" key="3">
    <source>
        <dbReference type="Google" id="ProtNLM"/>
    </source>
</evidence>
<accession>A0ABP8WDM1</accession>
<dbReference type="Proteomes" id="UP001500843">
    <property type="component" value="Unassembled WGS sequence"/>
</dbReference>
<gene>
    <name evidence="1" type="ORF">GCM10023198_02370</name>
</gene>
<proteinExistence type="predicted"/>
<comment type="caution">
    <text evidence="1">The sequence shown here is derived from an EMBL/GenBank/DDBJ whole genome shotgun (WGS) entry which is preliminary data.</text>
</comment>
<reference evidence="2" key="1">
    <citation type="journal article" date="2019" name="Int. J. Syst. Evol. Microbiol.">
        <title>The Global Catalogue of Microorganisms (GCM) 10K type strain sequencing project: providing services to taxonomists for standard genome sequencing and annotation.</title>
        <authorList>
            <consortium name="The Broad Institute Genomics Platform"/>
            <consortium name="The Broad Institute Genome Sequencing Center for Infectious Disease"/>
            <person name="Wu L."/>
            <person name="Ma J."/>
        </authorList>
    </citation>
    <scope>NUCLEOTIDE SEQUENCE [LARGE SCALE GENOMIC DNA]</scope>
    <source>
        <strain evidence="2">JCM 17975</strain>
    </source>
</reference>
<dbReference type="PROSITE" id="PS51257">
    <property type="entry name" value="PROKAR_LIPOPROTEIN"/>
    <property type="match status" value="1"/>
</dbReference>
<evidence type="ECO:0000313" key="2">
    <source>
        <dbReference type="Proteomes" id="UP001500843"/>
    </source>
</evidence>
<organism evidence="1 2">
    <name type="scientific">Promicromonospora umidemergens</name>
    <dbReference type="NCBI Taxonomy" id="629679"/>
    <lineage>
        <taxon>Bacteria</taxon>
        <taxon>Bacillati</taxon>
        <taxon>Actinomycetota</taxon>
        <taxon>Actinomycetes</taxon>
        <taxon>Micrococcales</taxon>
        <taxon>Promicromonosporaceae</taxon>
        <taxon>Promicromonospora</taxon>
    </lineage>
</organism>